<dbReference type="PROSITE" id="PS00379">
    <property type="entry name" value="CDP_ALCOHOL_P_TRANSF"/>
    <property type="match status" value="1"/>
</dbReference>
<evidence type="ECO:0000256" key="9">
    <source>
        <dbReference type="ARBA" id="ARBA00023209"/>
    </source>
</evidence>
<dbReference type="RefSeq" id="WP_006886580.1">
    <property type="nucleotide sequence ID" value="NZ_AFVJ01000023.1"/>
</dbReference>
<evidence type="ECO:0000256" key="4">
    <source>
        <dbReference type="ARBA" id="ARBA00022679"/>
    </source>
</evidence>
<dbReference type="GeneID" id="65653715"/>
<dbReference type="PANTHER" id="PTHR14269">
    <property type="entry name" value="CDP-DIACYLGLYCEROL--GLYCEROL-3-PHOSPHATE 3-PHOSPHATIDYLTRANSFERASE-RELATED"/>
    <property type="match status" value="1"/>
</dbReference>
<keyword evidence="15" id="KW-1185">Reference proteome</keyword>
<dbReference type="PANTHER" id="PTHR14269:SF62">
    <property type="entry name" value="CDP-DIACYLGLYCEROL--GLYCEROL-3-PHOSPHATE 3-PHOSPHATIDYLTRANSFERASE 1, CHLOROPLASTIC"/>
    <property type="match status" value="1"/>
</dbReference>
<evidence type="ECO:0000256" key="1">
    <source>
        <dbReference type="ARBA" id="ARBA00004141"/>
    </source>
</evidence>
<evidence type="ECO:0000256" key="11">
    <source>
        <dbReference type="NCBIfam" id="TIGR00560"/>
    </source>
</evidence>
<keyword evidence="5 13" id="KW-0812">Transmembrane</keyword>
<feature type="transmembrane region" description="Helical" evidence="13">
    <location>
        <begin position="206"/>
        <end position="230"/>
    </location>
</feature>
<dbReference type="InterPro" id="IPR043130">
    <property type="entry name" value="CDP-OH_PTrfase_TM_dom"/>
</dbReference>
<comment type="subcellular location">
    <subcellularLocation>
        <location evidence="1">Membrane</location>
        <topology evidence="1">Multi-pass membrane protein</topology>
    </subcellularLocation>
</comment>
<evidence type="ECO:0000256" key="6">
    <source>
        <dbReference type="ARBA" id="ARBA00022989"/>
    </source>
</evidence>
<dbReference type="AlphaFoldDB" id="F9QDK9"/>
<keyword evidence="9" id="KW-0594">Phospholipid biosynthesis</keyword>
<feature type="transmembrane region" description="Helical" evidence="13">
    <location>
        <begin position="111"/>
        <end position="136"/>
    </location>
</feature>
<dbReference type="InterPro" id="IPR004570">
    <property type="entry name" value="Phosphatidylglycerol_P_synth"/>
</dbReference>
<gene>
    <name evidence="14" type="ORF">GIG_00170</name>
</gene>
<keyword evidence="10" id="KW-1208">Phospholipid metabolism</keyword>
<organism evidence="14 15">
    <name type="scientific">Mycoplasmopsis anatis 1340</name>
    <dbReference type="NCBI Taxonomy" id="1034808"/>
    <lineage>
        <taxon>Bacteria</taxon>
        <taxon>Bacillati</taxon>
        <taxon>Mycoplasmatota</taxon>
        <taxon>Mycoplasmoidales</taxon>
        <taxon>Metamycoplasmataceae</taxon>
        <taxon>Mycoplasmopsis</taxon>
    </lineage>
</organism>
<dbReference type="Gene3D" id="1.20.120.1760">
    <property type="match status" value="1"/>
</dbReference>
<proteinExistence type="inferred from homology"/>
<comment type="caution">
    <text evidence="14">The sequence shown here is derived from an EMBL/GenBank/DDBJ whole genome shotgun (WGS) entry which is preliminary data.</text>
</comment>
<evidence type="ECO:0000256" key="12">
    <source>
        <dbReference type="RuleBase" id="RU003750"/>
    </source>
</evidence>
<dbReference type="EMBL" id="AFVJ01000023">
    <property type="protein sequence ID" value="EGS29136.1"/>
    <property type="molecule type" value="Genomic_DNA"/>
</dbReference>
<comment type="similarity">
    <text evidence="2 12">Belongs to the CDP-alcohol phosphatidyltransferase class-I family.</text>
</comment>
<dbReference type="InterPro" id="IPR000462">
    <property type="entry name" value="CDP-OH_P_trans"/>
</dbReference>
<keyword evidence="8 13" id="KW-0472">Membrane</keyword>
<dbReference type="GO" id="GO:0016020">
    <property type="term" value="C:membrane"/>
    <property type="evidence" value="ECO:0007669"/>
    <property type="project" value="UniProtKB-SubCell"/>
</dbReference>
<evidence type="ECO:0000256" key="3">
    <source>
        <dbReference type="ARBA" id="ARBA00022516"/>
    </source>
</evidence>
<evidence type="ECO:0000256" key="8">
    <source>
        <dbReference type="ARBA" id="ARBA00023136"/>
    </source>
</evidence>
<keyword evidence="4 12" id="KW-0808">Transferase</keyword>
<evidence type="ECO:0000256" key="7">
    <source>
        <dbReference type="ARBA" id="ARBA00023098"/>
    </source>
</evidence>
<feature type="transmembrane region" description="Helical" evidence="13">
    <location>
        <begin position="64"/>
        <end position="86"/>
    </location>
</feature>
<dbReference type="PIRSF" id="PIRSF000847">
    <property type="entry name" value="Phos_ph_gly_syn"/>
    <property type="match status" value="1"/>
</dbReference>
<protein>
    <recommendedName>
        <fullName evidence="11">CDP-diacylglycerol--glycerol-3-phosphate 3-phosphatidyltransferase</fullName>
        <ecNumber evidence="11">2.7.8.5</ecNumber>
    </recommendedName>
</protein>
<dbReference type="InterPro" id="IPR050324">
    <property type="entry name" value="CDP-alcohol_PTase-I"/>
</dbReference>
<keyword evidence="3" id="KW-0444">Lipid biosynthesis</keyword>
<dbReference type="NCBIfam" id="TIGR00560">
    <property type="entry name" value="pgsA"/>
    <property type="match status" value="1"/>
</dbReference>
<dbReference type="Proteomes" id="UP000005055">
    <property type="component" value="Unassembled WGS sequence"/>
</dbReference>
<evidence type="ECO:0000256" key="13">
    <source>
        <dbReference type="SAM" id="Phobius"/>
    </source>
</evidence>
<accession>F9QDK9</accession>
<feature type="transmembrane region" description="Helical" evidence="13">
    <location>
        <begin position="166"/>
        <end position="184"/>
    </location>
</feature>
<evidence type="ECO:0000256" key="10">
    <source>
        <dbReference type="ARBA" id="ARBA00023264"/>
    </source>
</evidence>
<reference evidence="14 15" key="1">
    <citation type="journal article" date="2011" name="J. Bacteriol.">
        <title>Genome Sequence of Duck Pathogen Mycoplasma anatis Strain 1340.</title>
        <authorList>
            <person name="Guo Z."/>
            <person name="Chen P."/>
            <person name="Ren P."/>
            <person name="Kuang S."/>
            <person name="Zhou Z."/>
            <person name="Li Z."/>
            <person name="Liu M."/>
            <person name="Shi D."/>
            <person name="Xiao Y."/>
            <person name="Wang X."/>
            <person name="Zhou R."/>
            <person name="Jin H."/>
            <person name="Bi D."/>
        </authorList>
    </citation>
    <scope>NUCLEOTIDE SEQUENCE [LARGE SCALE GENOMIC DNA]</scope>
    <source>
        <strain evidence="14 15">1340</strain>
    </source>
</reference>
<evidence type="ECO:0000256" key="2">
    <source>
        <dbReference type="ARBA" id="ARBA00010441"/>
    </source>
</evidence>
<dbReference type="eggNOG" id="COG0558">
    <property type="taxonomic scope" value="Bacteria"/>
</dbReference>
<name>F9QDK9_9BACT</name>
<dbReference type="Pfam" id="PF01066">
    <property type="entry name" value="CDP-OH_P_transf"/>
    <property type="match status" value="1"/>
</dbReference>
<evidence type="ECO:0000313" key="15">
    <source>
        <dbReference type="Proteomes" id="UP000005055"/>
    </source>
</evidence>
<feature type="transmembrane region" description="Helical" evidence="13">
    <location>
        <begin position="20"/>
        <end position="43"/>
    </location>
</feature>
<evidence type="ECO:0000313" key="14">
    <source>
        <dbReference type="EMBL" id="EGS29136.1"/>
    </source>
</evidence>
<dbReference type="EC" id="2.7.8.5" evidence="11"/>
<dbReference type="InterPro" id="IPR048254">
    <property type="entry name" value="CDP_ALCOHOL_P_TRANSF_CS"/>
</dbReference>
<evidence type="ECO:0000256" key="5">
    <source>
        <dbReference type="ARBA" id="ARBA00022692"/>
    </source>
</evidence>
<keyword evidence="6 13" id="KW-1133">Transmembrane helix</keyword>
<dbReference type="GO" id="GO:0008444">
    <property type="term" value="F:CDP-diacylglycerol-glycerol-3-phosphate 3-phosphatidyltransferase activity"/>
    <property type="evidence" value="ECO:0007669"/>
    <property type="project" value="UniProtKB-UniRule"/>
</dbReference>
<sequence>MKTNYLNKFNELNLPNKLTVIRLFLSVPLFIFSLLAFLMNILANKYIPNSNDLYRGWINNPYKIALVVFLLFILIIFIVAMITDFFDGKIAREKNLVSDFGKLWDPIADKMITTISLLLLLGLKAIPLFVVIIFLARDLVVAGCRTVLAKNNVSVEANINGKIKTVLMSVGIVIMFIFLITYNIKTTSFFDPLTFKTPLIETNYETFIYCLSIPLMIAAIFNVISGYQYISAAIKFMK</sequence>
<dbReference type="GO" id="GO:0046474">
    <property type="term" value="P:glycerophospholipid biosynthetic process"/>
    <property type="evidence" value="ECO:0007669"/>
    <property type="project" value="TreeGrafter"/>
</dbReference>
<keyword evidence="7" id="KW-0443">Lipid metabolism</keyword>
<dbReference type="STRING" id="1034808.GIG_00170"/>